<protein>
    <submittedName>
        <fullName evidence="2">Uncharacterized protein</fullName>
    </submittedName>
</protein>
<dbReference type="AlphaFoldDB" id="A0A062UVY0"/>
<evidence type="ECO:0000256" key="1">
    <source>
        <dbReference type="SAM" id="Coils"/>
    </source>
</evidence>
<dbReference type="Proteomes" id="UP000027153">
    <property type="component" value="Unassembled WGS sequence"/>
</dbReference>
<sequence>MNWINRLFGKKQQSATEIGFDELPVWLESISGGLSDDLGRHAYSLYSDIGNALEEIKRSTSLLEEARPEGRFHLKMVKIATSNRDNMVKQVRIFVENITIPETADVKTILGFHERTMQSLNVCLENITKSYRYVKMVFLEESKQVITDVNMLGRYLNQLVEPIKEKKDLIDAVENASKTIQIIRDIHSDIETERSSIKDKEEKIATLENELREKQIALTRLRDSNAWKEYLHYRDELAVLKSNAEKIESEINGLILRLNKPLNRLKQLSESGRYTLAPHVREWLYLCLSDPKSVDPEFFVEFRNIAEGNALNLTSEKHDKVLEQLRIVTSSFDSYQKQYYALVQDIEKKKDEISKMDINKDEANITGRIAVLQDGLAASGRELDISVKHLASLTDDLELKKQELQQIIYTIDSRMRILF</sequence>
<accession>A0A062UVY0</accession>
<reference evidence="2 3" key="1">
    <citation type="journal article" date="2013" name="Nature">
        <title>Anaerobic oxidation of methane coupled to nitrate reduction in a novel archaeal lineage.</title>
        <authorList>
            <person name="Haroon M.F."/>
            <person name="Hu S."/>
            <person name="Shi Y."/>
            <person name="Imelfort M."/>
            <person name="Keller J."/>
            <person name="Hugenholtz P."/>
            <person name="Yuan Z."/>
            <person name="Tyson G.W."/>
        </authorList>
    </citation>
    <scope>NUCLEOTIDE SEQUENCE [LARGE SCALE GENOMIC DNA]</scope>
    <source>
        <strain evidence="2 3">ANME-2d</strain>
    </source>
</reference>
<comment type="caution">
    <text evidence="2">The sequence shown here is derived from an EMBL/GenBank/DDBJ whole genome shotgun (WGS) entry which is preliminary data.</text>
</comment>
<evidence type="ECO:0000313" key="3">
    <source>
        <dbReference type="Proteomes" id="UP000027153"/>
    </source>
</evidence>
<proteinExistence type="predicted"/>
<organism evidence="2 3">
    <name type="scientific">Candidatus Methanoperedens nitratireducens</name>
    <dbReference type="NCBI Taxonomy" id="1392998"/>
    <lineage>
        <taxon>Archaea</taxon>
        <taxon>Methanobacteriati</taxon>
        <taxon>Methanobacteriota</taxon>
        <taxon>Stenosarchaea group</taxon>
        <taxon>Methanomicrobia</taxon>
        <taxon>Methanosarcinales</taxon>
        <taxon>ANME-2 cluster</taxon>
        <taxon>Candidatus Methanoperedentaceae</taxon>
        <taxon>Candidatus Methanoperedens</taxon>
    </lineage>
</organism>
<gene>
    <name evidence="2" type="ORF">ANME2D_03213</name>
</gene>
<keyword evidence="3" id="KW-1185">Reference proteome</keyword>
<feature type="coiled-coil region" evidence="1">
    <location>
        <begin position="190"/>
        <end position="257"/>
    </location>
</feature>
<keyword evidence="1" id="KW-0175">Coiled coil</keyword>
<dbReference type="RefSeq" id="WP_048093423.1">
    <property type="nucleotide sequence ID" value="NZ_JMIY01000007.1"/>
</dbReference>
<name>A0A062UVY0_9EURY</name>
<evidence type="ECO:0000313" key="2">
    <source>
        <dbReference type="EMBL" id="KCZ71181.1"/>
    </source>
</evidence>
<dbReference type="EMBL" id="JMIY01000007">
    <property type="protein sequence ID" value="KCZ71181.1"/>
    <property type="molecule type" value="Genomic_DNA"/>
</dbReference>
<dbReference type="OrthoDB" id="147896at2157"/>